<evidence type="ECO:0000313" key="4">
    <source>
        <dbReference type="EMBL" id="PSR84578.1"/>
    </source>
</evidence>
<dbReference type="STRING" id="1590841.A0A2R6P2S3"/>
<sequence>MGRSLSPILRRELENLDKDADSRKSAMKALKSYVKDLDSKAIPLFLAQVSETKEAGSSSGEYTISLYEVLARVHGPKIVPQIDNIMTTIIRTLTSSAGSFALHQACSKVVPAIARYGMDPTTPEDKKRYIIHSLCKPLSDSVLGNQESLSSGSALCLKALVDSDNWRFASGEMVNEVCLRVAGVLDKPTLSNSHMGLVMALAKHNSLIVEAYARLLIQSGLRILNAGVAEGNSQKRLSAIQMVNFLMKCLDPKSIFSELGLIIEEMEKCQSDQMAYVKGAAFEALQTAKRIVMEKGPKFDNDTGSFTGSNFGRRGKSQSPRRNLWGDEYQSPTAASPESQTVDSFVGYDSFIESPISSGEFRYDRRSVNRKLWRQYENGGLDVSLKDGLYSEVSRGNAVNNLECDEFLNGEGYCMDGFEGFLQGSPRNGVPRSTTPSPQRSRSQINVDNINIFSTPRKLIRSLQDPNDETPDFSEKQTRMFRSPSSSKFEWSPTSKYNQNGHSPNTNYELKKDEKLSDDSGQFQGRSESVSSTEDVPVNADLQVPPGSKLEPKSLGIRKNNRKSAFGAVSGLFVLLFALLVCLLRIDDQGDGYNLVPT</sequence>
<feature type="compositionally biased region" description="Low complexity" evidence="1">
    <location>
        <begin position="431"/>
        <end position="444"/>
    </location>
</feature>
<feature type="compositionally biased region" description="Basic and acidic residues" evidence="1">
    <location>
        <begin position="509"/>
        <end position="518"/>
    </location>
</feature>
<feature type="transmembrane region" description="Helical" evidence="2">
    <location>
        <begin position="565"/>
        <end position="586"/>
    </location>
</feature>
<name>A0A2R6P2S3_ACTCC</name>
<dbReference type="Pfam" id="PF24714">
    <property type="entry name" value="TOR1L1_N"/>
    <property type="match status" value="1"/>
</dbReference>
<dbReference type="FunCoup" id="A0A2R6P2S3">
    <property type="interactions" value="1001"/>
</dbReference>
<dbReference type="PANTHER" id="PTHR31355">
    <property type="entry name" value="MICROTUBULE-ASSOCIATED PROTEIN TORTIFOLIA1"/>
    <property type="match status" value="1"/>
</dbReference>
<reference evidence="5" key="2">
    <citation type="journal article" date="2018" name="BMC Genomics">
        <title>A manually annotated Actinidia chinensis var. chinensis (kiwifruit) genome highlights the challenges associated with draft genomes and gene prediction in plants.</title>
        <authorList>
            <person name="Pilkington S.M."/>
            <person name="Crowhurst R."/>
            <person name="Hilario E."/>
            <person name="Nardozza S."/>
            <person name="Fraser L."/>
            <person name="Peng Y."/>
            <person name="Gunaseelan K."/>
            <person name="Simpson R."/>
            <person name="Tahir J."/>
            <person name="Deroles S.C."/>
            <person name="Templeton K."/>
            <person name="Luo Z."/>
            <person name="Davy M."/>
            <person name="Cheng C."/>
            <person name="McNeilage M."/>
            <person name="Scaglione D."/>
            <person name="Liu Y."/>
            <person name="Zhang Q."/>
            <person name="Datson P."/>
            <person name="De Silva N."/>
            <person name="Gardiner S.E."/>
            <person name="Bassett H."/>
            <person name="Chagne D."/>
            <person name="McCallum J."/>
            <person name="Dzierzon H."/>
            <person name="Deng C."/>
            <person name="Wang Y.Y."/>
            <person name="Barron L."/>
            <person name="Manako K."/>
            <person name="Bowen J."/>
            <person name="Foster T.M."/>
            <person name="Erridge Z.A."/>
            <person name="Tiffin H."/>
            <person name="Waite C.N."/>
            <person name="Davies K.M."/>
            <person name="Grierson E.P."/>
            <person name="Laing W.A."/>
            <person name="Kirk R."/>
            <person name="Chen X."/>
            <person name="Wood M."/>
            <person name="Montefiori M."/>
            <person name="Brummell D.A."/>
            <person name="Schwinn K.E."/>
            <person name="Catanach A."/>
            <person name="Fullerton C."/>
            <person name="Li D."/>
            <person name="Meiyalaghan S."/>
            <person name="Nieuwenhuizen N."/>
            <person name="Read N."/>
            <person name="Prakash R."/>
            <person name="Hunter D."/>
            <person name="Zhang H."/>
            <person name="McKenzie M."/>
            <person name="Knabel M."/>
            <person name="Harris A."/>
            <person name="Allan A.C."/>
            <person name="Gleave A."/>
            <person name="Chen A."/>
            <person name="Janssen B.J."/>
            <person name="Plunkett B."/>
            <person name="Ampomah-Dwamena C."/>
            <person name="Voogd C."/>
            <person name="Leif D."/>
            <person name="Lafferty D."/>
            <person name="Souleyre E.J.F."/>
            <person name="Varkonyi-Gasic E."/>
            <person name="Gambi F."/>
            <person name="Hanley J."/>
            <person name="Yao J.L."/>
            <person name="Cheung J."/>
            <person name="David K.M."/>
            <person name="Warren B."/>
            <person name="Marsh K."/>
            <person name="Snowden K.C."/>
            <person name="Lin-Wang K."/>
            <person name="Brian L."/>
            <person name="Martinez-Sanchez M."/>
            <person name="Wang M."/>
            <person name="Ileperuma N."/>
            <person name="Macnee N."/>
            <person name="Campin R."/>
            <person name="McAtee P."/>
            <person name="Drummond R.S.M."/>
            <person name="Espley R.V."/>
            <person name="Ireland H.S."/>
            <person name="Wu R."/>
            <person name="Atkinson R.G."/>
            <person name="Karunairetnam S."/>
            <person name="Bulley S."/>
            <person name="Chunkath S."/>
            <person name="Hanley Z."/>
            <person name="Storey R."/>
            <person name="Thrimawithana A.H."/>
            <person name="Thomson S."/>
            <person name="David C."/>
            <person name="Testolin R."/>
            <person name="Huang H."/>
            <person name="Hellens R.P."/>
            <person name="Schaffer R.J."/>
        </authorList>
    </citation>
    <scope>NUCLEOTIDE SEQUENCE [LARGE SCALE GENOMIC DNA]</scope>
    <source>
        <strain evidence="5">cv. Red5</strain>
    </source>
</reference>
<dbReference type="OMA" id="TDTNFEC"/>
<feature type="compositionally biased region" description="Polar residues" evidence="1">
    <location>
        <begin position="519"/>
        <end position="534"/>
    </location>
</feature>
<dbReference type="PANTHER" id="PTHR31355:SF4">
    <property type="entry name" value="TOG DOMAIN-CONTAINING PROTEIN"/>
    <property type="match status" value="1"/>
</dbReference>
<feature type="compositionally biased region" description="Polar residues" evidence="1">
    <location>
        <begin position="483"/>
        <end position="508"/>
    </location>
</feature>
<dbReference type="Gene3D" id="1.25.10.10">
    <property type="entry name" value="Leucine-rich Repeat Variant"/>
    <property type="match status" value="1"/>
</dbReference>
<dbReference type="InParanoid" id="A0A2R6P2S3"/>
<dbReference type="Proteomes" id="UP000241394">
    <property type="component" value="Chromosome LG29"/>
</dbReference>
<organism evidence="4 5">
    <name type="scientific">Actinidia chinensis var. chinensis</name>
    <name type="common">Chinese soft-hair kiwi</name>
    <dbReference type="NCBI Taxonomy" id="1590841"/>
    <lineage>
        <taxon>Eukaryota</taxon>
        <taxon>Viridiplantae</taxon>
        <taxon>Streptophyta</taxon>
        <taxon>Embryophyta</taxon>
        <taxon>Tracheophyta</taxon>
        <taxon>Spermatophyta</taxon>
        <taxon>Magnoliopsida</taxon>
        <taxon>eudicotyledons</taxon>
        <taxon>Gunneridae</taxon>
        <taxon>Pentapetalae</taxon>
        <taxon>asterids</taxon>
        <taxon>Ericales</taxon>
        <taxon>Actinidiaceae</taxon>
        <taxon>Actinidia</taxon>
    </lineage>
</organism>
<feature type="region of interest" description="Disordered" evidence="1">
    <location>
        <begin position="460"/>
        <end position="555"/>
    </location>
</feature>
<dbReference type="InterPro" id="IPR016024">
    <property type="entry name" value="ARM-type_fold"/>
</dbReference>
<keyword evidence="2" id="KW-0812">Transmembrane</keyword>
<dbReference type="SUPFAM" id="SSF48371">
    <property type="entry name" value="ARM repeat"/>
    <property type="match status" value="1"/>
</dbReference>
<dbReference type="GO" id="GO:0008017">
    <property type="term" value="F:microtubule binding"/>
    <property type="evidence" value="ECO:0007669"/>
    <property type="project" value="InterPro"/>
</dbReference>
<comment type="caution">
    <text evidence="4">The sequence shown here is derived from an EMBL/GenBank/DDBJ whole genome shotgun (WGS) entry which is preliminary data.</text>
</comment>
<dbReference type="OrthoDB" id="611190at2759"/>
<feature type="region of interest" description="Disordered" evidence="1">
    <location>
        <begin position="299"/>
        <end position="340"/>
    </location>
</feature>
<dbReference type="InterPro" id="IPR057600">
    <property type="entry name" value="TORTIFOLIA1/SINE1-2_N"/>
</dbReference>
<dbReference type="AlphaFoldDB" id="A0A2R6P2S3"/>
<gene>
    <name evidence="4" type="ORF">CEY00_Acc32663</name>
</gene>
<evidence type="ECO:0000313" key="5">
    <source>
        <dbReference type="Proteomes" id="UP000241394"/>
    </source>
</evidence>
<reference evidence="4 5" key="1">
    <citation type="submission" date="2017-07" db="EMBL/GenBank/DDBJ databases">
        <title>An improved, manually edited Actinidia chinensis var. chinensis (kiwifruit) genome highlights the challenges associated with draft genomes and gene prediction in plants.</title>
        <authorList>
            <person name="Pilkington S."/>
            <person name="Crowhurst R."/>
            <person name="Hilario E."/>
            <person name="Nardozza S."/>
            <person name="Fraser L."/>
            <person name="Peng Y."/>
            <person name="Gunaseelan K."/>
            <person name="Simpson R."/>
            <person name="Tahir J."/>
            <person name="Deroles S."/>
            <person name="Templeton K."/>
            <person name="Luo Z."/>
            <person name="Davy M."/>
            <person name="Cheng C."/>
            <person name="Mcneilage M."/>
            <person name="Scaglione D."/>
            <person name="Liu Y."/>
            <person name="Zhang Q."/>
            <person name="Datson P."/>
            <person name="De Silva N."/>
            <person name="Gardiner S."/>
            <person name="Bassett H."/>
            <person name="Chagne D."/>
            <person name="Mccallum J."/>
            <person name="Dzierzon H."/>
            <person name="Deng C."/>
            <person name="Wang Y.-Y."/>
            <person name="Barron N."/>
            <person name="Manako K."/>
            <person name="Bowen J."/>
            <person name="Foster T."/>
            <person name="Erridge Z."/>
            <person name="Tiffin H."/>
            <person name="Waite C."/>
            <person name="Davies K."/>
            <person name="Grierson E."/>
            <person name="Laing W."/>
            <person name="Kirk R."/>
            <person name="Chen X."/>
            <person name="Wood M."/>
            <person name="Montefiori M."/>
            <person name="Brummell D."/>
            <person name="Schwinn K."/>
            <person name="Catanach A."/>
            <person name="Fullerton C."/>
            <person name="Li D."/>
            <person name="Meiyalaghan S."/>
            <person name="Nieuwenhuizen N."/>
            <person name="Read N."/>
            <person name="Prakash R."/>
            <person name="Hunter D."/>
            <person name="Zhang H."/>
            <person name="Mckenzie M."/>
            <person name="Knabel M."/>
            <person name="Harris A."/>
            <person name="Allan A."/>
            <person name="Chen A."/>
            <person name="Janssen B."/>
            <person name="Plunkett B."/>
            <person name="Dwamena C."/>
            <person name="Voogd C."/>
            <person name="Leif D."/>
            <person name="Lafferty D."/>
            <person name="Souleyre E."/>
            <person name="Varkonyi-Gasic E."/>
            <person name="Gambi F."/>
            <person name="Hanley J."/>
            <person name="Yao J.-L."/>
            <person name="Cheung J."/>
            <person name="David K."/>
            <person name="Warren B."/>
            <person name="Marsh K."/>
            <person name="Snowden K."/>
            <person name="Lin-Wang K."/>
            <person name="Brian L."/>
            <person name="Martinez-Sanchez M."/>
            <person name="Wang M."/>
            <person name="Ileperuma N."/>
            <person name="Macnee N."/>
            <person name="Campin R."/>
            <person name="Mcatee P."/>
            <person name="Drummond R."/>
            <person name="Espley R."/>
            <person name="Ireland H."/>
            <person name="Wu R."/>
            <person name="Atkinson R."/>
            <person name="Karunairetnam S."/>
            <person name="Bulley S."/>
            <person name="Chunkath S."/>
            <person name="Hanley Z."/>
            <person name="Storey R."/>
            <person name="Thrimawithana A."/>
            <person name="Thomson S."/>
            <person name="David C."/>
            <person name="Testolin R."/>
        </authorList>
    </citation>
    <scope>NUCLEOTIDE SEQUENCE [LARGE SCALE GENOMIC DNA]</scope>
    <source>
        <strain evidence="5">cv. Red5</strain>
        <tissue evidence="4">Young leaf</tissue>
    </source>
</reference>
<feature type="region of interest" description="Disordered" evidence="1">
    <location>
        <begin position="424"/>
        <end position="448"/>
    </location>
</feature>
<protein>
    <submittedName>
        <fullName evidence="4">Microtubule-associated protein</fullName>
    </submittedName>
</protein>
<keyword evidence="2" id="KW-1133">Transmembrane helix</keyword>
<evidence type="ECO:0000259" key="3">
    <source>
        <dbReference type="Pfam" id="PF24714"/>
    </source>
</evidence>
<dbReference type="Gramene" id="PSR84578">
    <property type="protein sequence ID" value="PSR84578"/>
    <property type="gene ID" value="CEY00_Acc32663"/>
</dbReference>
<dbReference type="FunFam" id="1.25.10.10:FF:000275">
    <property type="entry name" value="protein SINE1 isoform X1"/>
    <property type="match status" value="1"/>
</dbReference>
<feature type="compositionally biased region" description="Polar residues" evidence="1">
    <location>
        <begin position="330"/>
        <end position="340"/>
    </location>
</feature>
<proteinExistence type="predicted"/>
<evidence type="ECO:0000256" key="2">
    <source>
        <dbReference type="SAM" id="Phobius"/>
    </source>
</evidence>
<dbReference type="GO" id="GO:0005874">
    <property type="term" value="C:microtubule"/>
    <property type="evidence" value="ECO:0007669"/>
    <property type="project" value="InterPro"/>
</dbReference>
<keyword evidence="5" id="KW-1185">Reference proteome</keyword>
<evidence type="ECO:0000256" key="1">
    <source>
        <dbReference type="SAM" id="MobiDB-lite"/>
    </source>
</evidence>
<keyword evidence="2" id="KW-0472">Membrane</keyword>
<feature type="domain" description="TORTIFOLIA1/SINE1-2 N-terminal" evidence="3">
    <location>
        <begin position="18"/>
        <end position="289"/>
    </location>
</feature>
<dbReference type="EMBL" id="NKQK01000029">
    <property type="protein sequence ID" value="PSR84578.1"/>
    <property type="molecule type" value="Genomic_DNA"/>
</dbReference>
<dbReference type="InterPro" id="IPR011989">
    <property type="entry name" value="ARM-like"/>
</dbReference>
<accession>A0A2R6P2S3</accession>
<dbReference type="InterPro" id="IPR033337">
    <property type="entry name" value="TORTIFOLIA1/SINE1-2"/>
</dbReference>